<dbReference type="InterPro" id="IPR050260">
    <property type="entry name" value="FAD-bd_OxRdtase"/>
</dbReference>
<dbReference type="EC" id="1.7.1.4" evidence="6"/>
<evidence type="ECO:0000313" key="6">
    <source>
        <dbReference type="EMBL" id="MPM65849.1"/>
    </source>
</evidence>
<evidence type="ECO:0000259" key="4">
    <source>
        <dbReference type="Pfam" id="PF07992"/>
    </source>
</evidence>
<dbReference type="AlphaFoldDB" id="A0A645BK44"/>
<dbReference type="Gene3D" id="3.30.390.30">
    <property type="match status" value="1"/>
</dbReference>
<dbReference type="GO" id="GO:0008942">
    <property type="term" value="F:nitrite reductase [NAD(P)H] activity"/>
    <property type="evidence" value="ECO:0007669"/>
    <property type="project" value="UniProtKB-EC"/>
</dbReference>
<keyword evidence="2" id="KW-0285">Flavoprotein</keyword>
<comment type="cofactor">
    <cofactor evidence="1">
        <name>FAD</name>
        <dbReference type="ChEBI" id="CHEBI:57692"/>
    </cofactor>
</comment>
<evidence type="ECO:0000256" key="1">
    <source>
        <dbReference type="ARBA" id="ARBA00001974"/>
    </source>
</evidence>
<dbReference type="PRINTS" id="PR00469">
    <property type="entry name" value="PNDRDTASEII"/>
</dbReference>
<dbReference type="Gene3D" id="3.50.50.60">
    <property type="entry name" value="FAD/NAD(P)-binding domain"/>
    <property type="match status" value="2"/>
</dbReference>
<name>A0A645BK44_9ZZZZ</name>
<dbReference type="Pfam" id="PF18267">
    <property type="entry name" value="Rubredoxin_C"/>
    <property type="match status" value="1"/>
</dbReference>
<protein>
    <submittedName>
        <fullName evidence="6">Nitrite reductase [NAD(P)H]</fullName>
        <ecNumber evidence="6">1.7.1.4</ecNumber>
    </submittedName>
</protein>
<dbReference type="PANTHER" id="PTHR43429">
    <property type="entry name" value="PYRIDINE NUCLEOTIDE-DISULFIDE OXIDOREDUCTASE DOMAIN-CONTAINING"/>
    <property type="match status" value="1"/>
</dbReference>
<keyword evidence="3" id="KW-0274">FAD</keyword>
<keyword evidence="6" id="KW-0560">Oxidoreductase</keyword>
<evidence type="ECO:0000256" key="2">
    <source>
        <dbReference type="ARBA" id="ARBA00022630"/>
    </source>
</evidence>
<dbReference type="PRINTS" id="PR00368">
    <property type="entry name" value="FADPNR"/>
</dbReference>
<feature type="domain" description="FAD/NAD(P)-binding" evidence="4">
    <location>
        <begin position="4"/>
        <end position="293"/>
    </location>
</feature>
<evidence type="ECO:0000256" key="3">
    <source>
        <dbReference type="ARBA" id="ARBA00022827"/>
    </source>
</evidence>
<accession>A0A645BK44</accession>
<reference evidence="6" key="1">
    <citation type="submission" date="2019-08" db="EMBL/GenBank/DDBJ databases">
        <authorList>
            <person name="Kucharzyk K."/>
            <person name="Murdoch R.W."/>
            <person name="Higgins S."/>
            <person name="Loffler F."/>
        </authorList>
    </citation>
    <scope>NUCLEOTIDE SEQUENCE</scope>
</reference>
<dbReference type="InterPro" id="IPR036188">
    <property type="entry name" value="FAD/NAD-bd_sf"/>
</dbReference>
<comment type="caution">
    <text evidence="6">The sequence shown here is derived from an EMBL/GenBank/DDBJ whole genome shotgun (WGS) entry which is preliminary data.</text>
</comment>
<feature type="domain" description="NADH-rubredoxin oxidoreductase C-terminal" evidence="5">
    <location>
        <begin position="312"/>
        <end position="379"/>
    </location>
</feature>
<gene>
    <name evidence="6" type="primary">nasD_13</name>
    <name evidence="6" type="ORF">SDC9_112753</name>
</gene>
<organism evidence="6">
    <name type="scientific">bioreactor metagenome</name>
    <dbReference type="NCBI Taxonomy" id="1076179"/>
    <lineage>
        <taxon>unclassified sequences</taxon>
        <taxon>metagenomes</taxon>
        <taxon>ecological metagenomes</taxon>
    </lineage>
</organism>
<dbReference type="PANTHER" id="PTHR43429:SF3">
    <property type="entry name" value="NITRITE REDUCTASE [NAD(P)H]"/>
    <property type="match status" value="1"/>
</dbReference>
<dbReference type="EMBL" id="VSSQ01020751">
    <property type="protein sequence ID" value="MPM65849.1"/>
    <property type="molecule type" value="Genomic_DNA"/>
</dbReference>
<dbReference type="InterPro" id="IPR041575">
    <property type="entry name" value="Rubredoxin_C"/>
</dbReference>
<sequence length="400" mass="43992">MNKKLLIIGGGIAGLSAAKSAREADIDCDITIFERENYNTYIRTRIPHYISGETSLKEMMPYNDEWYSKNNINLIKNIEVIKLNADAKEIITDKGSFLYDALIIASGARPFSPPIKGVELANVISIRSIEDADNARRLSLKSKTCTVIGGGLLGLEMAWSISQLGCKVNIIEHNDRLLPRQTDTIASSLLFEALSNKGMNIYLNSQTEEFIGKTVVEGVKLKDGKIIETDFVILSTGVRASIGPFKDAGLDIGRAITVNELMETNVENIYAAGDAAEFVGNNYCIWPIAMSQGKVAGCNAAGKQLKYEDMKPFTQLKIHGIALFTIGNIFAEGCTILEEFNKDDRKYMKFFVKDNMIIGAIVFGDAALPSKVKKAVENKVRLSLDKFSIEELIKSICCAS</sequence>
<dbReference type="Pfam" id="PF07992">
    <property type="entry name" value="Pyr_redox_2"/>
    <property type="match status" value="1"/>
</dbReference>
<evidence type="ECO:0000259" key="5">
    <source>
        <dbReference type="Pfam" id="PF18267"/>
    </source>
</evidence>
<dbReference type="InterPro" id="IPR016156">
    <property type="entry name" value="FAD/NAD-linked_Rdtase_dimer_sf"/>
</dbReference>
<dbReference type="SUPFAM" id="SSF51905">
    <property type="entry name" value="FAD/NAD(P)-binding domain"/>
    <property type="match status" value="1"/>
</dbReference>
<dbReference type="InterPro" id="IPR023753">
    <property type="entry name" value="FAD/NAD-binding_dom"/>
</dbReference>
<proteinExistence type="predicted"/>